<proteinExistence type="predicted"/>
<feature type="compositionally biased region" description="Basic and acidic residues" evidence="2">
    <location>
        <begin position="235"/>
        <end position="244"/>
    </location>
</feature>
<dbReference type="Proteomes" id="UP000016936">
    <property type="component" value="Unassembled WGS sequence"/>
</dbReference>
<reference evidence="4" key="2">
    <citation type="journal article" date="2013" name="PLoS Genet.">
        <title>Comparative genome structure, secondary metabolite, and effector coding capacity across Cochliobolus pathogens.</title>
        <authorList>
            <person name="Condon B.J."/>
            <person name="Leng Y."/>
            <person name="Wu D."/>
            <person name="Bushley K.E."/>
            <person name="Ohm R.A."/>
            <person name="Otillar R."/>
            <person name="Martin J."/>
            <person name="Schackwitz W."/>
            <person name="Grimwood J."/>
            <person name="MohdZainudin N."/>
            <person name="Xue C."/>
            <person name="Wang R."/>
            <person name="Manning V.A."/>
            <person name="Dhillon B."/>
            <person name="Tu Z.J."/>
            <person name="Steffenson B.J."/>
            <person name="Salamov A."/>
            <person name="Sun H."/>
            <person name="Lowry S."/>
            <person name="LaButti K."/>
            <person name="Han J."/>
            <person name="Copeland A."/>
            <person name="Lindquist E."/>
            <person name="Barry K."/>
            <person name="Schmutz J."/>
            <person name="Baker S.E."/>
            <person name="Ciuffetti L.M."/>
            <person name="Grigoriev I.V."/>
            <person name="Zhong S."/>
            <person name="Turgeon B.G."/>
        </authorList>
    </citation>
    <scope>NUCLEOTIDE SEQUENCE [LARGE SCALE GENOMIC DNA]</scope>
    <source>
        <strain evidence="4">C5 / ATCC 48332 / race O</strain>
    </source>
</reference>
<dbReference type="OrthoDB" id="3776185at2759"/>
<feature type="compositionally biased region" description="Polar residues" evidence="2">
    <location>
        <begin position="248"/>
        <end position="259"/>
    </location>
</feature>
<gene>
    <name evidence="3" type="ORF">COCHEDRAFT_1105271</name>
</gene>
<feature type="compositionally biased region" description="Polar residues" evidence="2">
    <location>
        <begin position="16"/>
        <end position="63"/>
    </location>
</feature>
<evidence type="ECO:0000256" key="1">
    <source>
        <dbReference type="SAM" id="Coils"/>
    </source>
</evidence>
<name>M2SXT4_COCH5</name>
<evidence type="ECO:0000313" key="4">
    <source>
        <dbReference type="Proteomes" id="UP000016936"/>
    </source>
</evidence>
<reference evidence="3 4" key="1">
    <citation type="journal article" date="2012" name="PLoS Pathog.">
        <title>Diverse lifestyles and strategies of plant pathogenesis encoded in the genomes of eighteen Dothideomycetes fungi.</title>
        <authorList>
            <person name="Ohm R.A."/>
            <person name="Feau N."/>
            <person name="Henrissat B."/>
            <person name="Schoch C.L."/>
            <person name="Horwitz B.A."/>
            <person name="Barry K.W."/>
            <person name="Condon B.J."/>
            <person name="Copeland A.C."/>
            <person name="Dhillon B."/>
            <person name="Glaser F."/>
            <person name="Hesse C.N."/>
            <person name="Kosti I."/>
            <person name="LaButti K."/>
            <person name="Lindquist E.A."/>
            <person name="Lucas S."/>
            <person name="Salamov A.A."/>
            <person name="Bradshaw R.E."/>
            <person name="Ciuffetti L."/>
            <person name="Hamelin R.C."/>
            <person name="Kema G.H.J."/>
            <person name="Lawrence C."/>
            <person name="Scott J.A."/>
            <person name="Spatafora J.W."/>
            <person name="Turgeon B.G."/>
            <person name="de Wit P.J.G.M."/>
            <person name="Zhong S."/>
            <person name="Goodwin S.B."/>
            <person name="Grigoriev I.V."/>
        </authorList>
    </citation>
    <scope>NUCLEOTIDE SEQUENCE [LARGE SCALE GENOMIC DNA]</scope>
    <source>
        <strain evidence="4">C5 / ATCC 48332 / race O</strain>
    </source>
</reference>
<evidence type="ECO:0000313" key="3">
    <source>
        <dbReference type="EMBL" id="EMD90205.1"/>
    </source>
</evidence>
<feature type="coiled-coil region" evidence="1">
    <location>
        <begin position="112"/>
        <end position="195"/>
    </location>
</feature>
<dbReference type="AlphaFoldDB" id="M2SXT4"/>
<feature type="compositionally biased region" description="Basic and acidic residues" evidence="2">
    <location>
        <begin position="211"/>
        <end position="222"/>
    </location>
</feature>
<keyword evidence="1" id="KW-0175">Coiled coil</keyword>
<dbReference type="OMA" id="NDPVFDC"/>
<dbReference type="HOGENOM" id="CLU_509970_0_0_1"/>
<evidence type="ECO:0000256" key="2">
    <source>
        <dbReference type="SAM" id="MobiDB-lite"/>
    </source>
</evidence>
<feature type="region of interest" description="Disordered" evidence="2">
    <location>
        <begin position="196"/>
        <end position="281"/>
    </location>
</feature>
<feature type="region of interest" description="Disordered" evidence="2">
    <location>
        <begin position="1"/>
        <end position="73"/>
    </location>
</feature>
<keyword evidence="4" id="KW-1185">Reference proteome</keyword>
<feature type="region of interest" description="Disordered" evidence="2">
    <location>
        <begin position="319"/>
        <end position="349"/>
    </location>
</feature>
<dbReference type="EMBL" id="KB445578">
    <property type="protein sequence ID" value="EMD90205.1"/>
    <property type="molecule type" value="Genomic_DNA"/>
</dbReference>
<accession>M2SXT4</accession>
<protein>
    <submittedName>
        <fullName evidence="3">Uncharacterized protein</fullName>
    </submittedName>
</protein>
<feature type="compositionally biased region" description="Low complexity" evidence="2">
    <location>
        <begin position="196"/>
        <end position="210"/>
    </location>
</feature>
<sequence>MSNGNAFWAAGKHIVTSPNSPTPTSVETPNKSNNKSPTQQKNGLVSKNRNNGSVRDGRSNSNGVDLASAGIKKASWADEEEDERFLALLVSQKDNPVVSSLGTTVNVKDELIEELEATIVTKDLRIAELEAALRDSHGQIEELEEGMQVKGNTVKKLEKENHVQFLQIQELHRESTEKDERIQSLESALKRLTATQDLQQTSSSDIQSSTKSDDVKSTEIVKPKAKTSSPTVAQKKSESVKTPEPKQAISNVTELASTGKTKDDQIERSVNGPSSHDIDSPTFVTKETLKVVPPVPKPRVLIFPIDMSKYGKKPAVAVATKNQGQSPRFMEGKGGQTTSWSRSPKQARVKTDVKPNFNPSADIRHMSSAQRVLYGNGPDVSVKLGDVELKTLPQYILMQCSGKAFLHFTTNPGATSWSFPAGSMDADAAKSLLNWMDEMTYQGRVYSVTLNSAPVNDQRNIQICRAARLMGLNNSYVGHFTKHFCERIRDKDVPYELSDLVCKFAYPENDPVFDCLANKLAMQKAAGSVQGRAVLEKLAATYPVLRTTVEKIERKMGATRARK</sequence>
<organism evidence="3 4">
    <name type="scientific">Cochliobolus heterostrophus (strain C5 / ATCC 48332 / race O)</name>
    <name type="common">Southern corn leaf blight fungus</name>
    <name type="synonym">Bipolaris maydis</name>
    <dbReference type="NCBI Taxonomy" id="701091"/>
    <lineage>
        <taxon>Eukaryota</taxon>
        <taxon>Fungi</taxon>
        <taxon>Dikarya</taxon>
        <taxon>Ascomycota</taxon>
        <taxon>Pezizomycotina</taxon>
        <taxon>Dothideomycetes</taxon>
        <taxon>Pleosporomycetidae</taxon>
        <taxon>Pleosporales</taxon>
        <taxon>Pleosporineae</taxon>
        <taxon>Pleosporaceae</taxon>
        <taxon>Bipolaris</taxon>
    </lineage>
</organism>